<dbReference type="Proteomes" id="UP000318626">
    <property type="component" value="Chromosome"/>
</dbReference>
<evidence type="ECO:0000313" key="3">
    <source>
        <dbReference type="Proteomes" id="UP000318626"/>
    </source>
</evidence>
<evidence type="ECO:0000313" key="2">
    <source>
        <dbReference type="EMBL" id="QDU73975.1"/>
    </source>
</evidence>
<dbReference type="SUPFAM" id="SSF159888">
    <property type="entry name" value="YdhG-like"/>
    <property type="match status" value="1"/>
</dbReference>
<dbReference type="InterPro" id="IPR014922">
    <property type="entry name" value="YdhG-like"/>
</dbReference>
<reference evidence="3" key="1">
    <citation type="submission" date="2019-02" db="EMBL/GenBank/DDBJ databases">
        <title>Deep-cultivation of Planctomycetes and their phenomic and genomic characterization uncovers novel biology.</title>
        <authorList>
            <person name="Wiegand S."/>
            <person name="Jogler M."/>
            <person name="Boedeker C."/>
            <person name="Pinto D."/>
            <person name="Vollmers J."/>
            <person name="Rivas-Marin E."/>
            <person name="Kohn T."/>
            <person name="Peeters S.H."/>
            <person name="Heuer A."/>
            <person name="Rast P."/>
            <person name="Oberbeckmann S."/>
            <person name="Bunk B."/>
            <person name="Jeske O."/>
            <person name="Meyerdierks A."/>
            <person name="Storesund J.E."/>
            <person name="Kallscheuer N."/>
            <person name="Luecker S."/>
            <person name="Lage O.M."/>
            <person name="Pohl T."/>
            <person name="Merkel B.J."/>
            <person name="Hornburger P."/>
            <person name="Mueller R.-W."/>
            <person name="Bruemmer F."/>
            <person name="Labrenz M."/>
            <person name="Spormann A.M."/>
            <person name="Op den Camp H."/>
            <person name="Overmann J."/>
            <person name="Amann R."/>
            <person name="Jetten M.S.M."/>
            <person name="Mascher T."/>
            <person name="Medema M.H."/>
            <person name="Devos D.P."/>
            <person name="Kaster A.-K."/>
            <person name="Ovreas L."/>
            <person name="Rohde M."/>
            <person name="Galperin M.Y."/>
            <person name="Jogler C."/>
        </authorList>
    </citation>
    <scope>NUCLEOTIDE SEQUENCE [LARGE SCALE GENOMIC DNA]</scope>
    <source>
        <strain evidence="3">Pan97</strain>
    </source>
</reference>
<dbReference type="EMBL" id="CP036289">
    <property type="protein sequence ID" value="QDU73975.1"/>
    <property type="molecule type" value="Genomic_DNA"/>
</dbReference>
<evidence type="ECO:0000259" key="1">
    <source>
        <dbReference type="Pfam" id="PF08818"/>
    </source>
</evidence>
<gene>
    <name evidence="2" type="ORF">Pan97_09750</name>
</gene>
<sequence>MHLPVRRLPDKVCLSDFDHGIFSGQASHLKLYWIGHEVAMVENKTKPTQVSAAKFIDALEDPQQKKDCKQLSKMMRAATGERAVMWGPSIVGFGTYHYKYASGHEGDIMIVGFAPRKNQISLYLTCDIQQMAPLLAKLGKHKTGKGCLYIKRLADVDLDVLQQMIERGIEEVEQKHSTK</sequence>
<protein>
    <recommendedName>
        <fullName evidence="1">YdhG-like domain-containing protein</fullName>
    </recommendedName>
</protein>
<keyword evidence="3" id="KW-1185">Reference proteome</keyword>
<feature type="domain" description="YdhG-like" evidence="1">
    <location>
        <begin position="65"/>
        <end position="167"/>
    </location>
</feature>
<dbReference type="KEGG" id="bvo:Pan97_09750"/>
<accession>A0A518C431</accession>
<organism evidence="2 3">
    <name type="scientific">Bremerella volcania</name>
    <dbReference type="NCBI Taxonomy" id="2527984"/>
    <lineage>
        <taxon>Bacteria</taxon>
        <taxon>Pseudomonadati</taxon>
        <taxon>Planctomycetota</taxon>
        <taxon>Planctomycetia</taxon>
        <taxon>Pirellulales</taxon>
        <taxon>Pirellulaceae</taxon>
        <taxon>Bremerella</taxon>
    </lineage>
</organism>
<proteinExistence type="predicted"/>
<dbReference type="Gene3D" id="3.90.1150.200">
    <property type="match status" value="1"/>
</dbReference>
<name>A0A518C431_9BACT</name>
<dbReference type="AlphaFoldDB" id="A0A518C431"/>
<dbReference type="Pfam" id="PF08818">
    <property type="entry name" value="DUF1801"/>
    <property type="match status" value="1"/>
</dbReference>